<name>A0A382VPX3_9ZZZZ</name>
<reference evidence="2" key="1">
    <citation type="submission" date="2018-05" db="EMBL/GenBank/DDBJ databases">
        <authorList>
            <person name="Lanie J.A."/>
            <person name="Ng W.-L."/>
            <person name="Kazmierczak K.M."/>
            <person name="Andrzejewski T.M."/>
            <person name="Davidsen T.M."/>
            <person name="Wayne K.J."/>
            <person name="Tettelin H."/>
            <person name="Glass J.I."/>
            <person name="Rusch D."/>
            <person name="Podicherti R."/>
            <person name="Tsui H.-C.T."/>
            <person name="Winkler M.E."/>
        </authorList>
    </citation>
    <scope>NUCLEOTIDE SEQUENCE</scope>
</reference>
<sequence length="161" mass="17980">MTKLISPETLATWQIRLFGIGKIPLIYFCRPTVIKISDTSMEVKIKLRRRTRNHLNSMYFGVLAVGADVTGGFLAMKFIQGSKSKIALIFKDFHAEFLKRAEGDVHFFCEDGAAIQDLVEAAEKTGERQHLPLNITATVPSISPDPVAKFILTLSIKKKSK</sequence>
<keyword evidence="1" id="KW-1133">Transmembrane helix</keyword>
<organism evidence="2">
    <name type="scientific">marine metagenome</name>
    <dbReference type="NCBI Taxonomy" id="408172"/>
    <lineage>
        <taxon>unclassified sequences</taxon>
        <taxon>metagenomes</taxon>
        <taxon>ecological metagenomes</taxon>
    </lineage>
</organism>
<protein>
    <recommendedName>
        <fullName evidence="3">DUF4442 domain-containing protein</fullName>
    </recommendedName>
</protein>
<gene>
    <name evidence="2" type="ORF">METZ01_LOCUS401490</name>
</gene>
<keyword evidence="1" id="KW-0812">Transmembrane</keyword>
<evidence type="ECO:0000313" key="2">
    <source>
        <dbReference type="EMBL" id="SVD48636.1"/>
    </source>
</evidence>
<evidence type="ECO:0000256" key="1">
    <source>
        <dbReference type="SAM" id="Phobius"/>
    </source>
</evidence>
<dbReference type="EMBL" id="UINC01153743">
    <property type="protein sequence ID" value="SVD48636.1"/>
    <property type="molecule type" value="Genomic_DNA"/>
</dbReference>
<evidence type="ECO:0008006" key="3">
    <source>
        <dbReference type="Google" id="ProtNLM"/>
    </source>
</evidence>
<dbReference type="Gene3D" id="3.10.129.10">
    <property type="entry name" value="Hotdog Thioesterase"/>
    <property type="match status" value="1"/>
</dbReference>
<keyword evidence="1" id="KW-0472">Membrane</keyword>
<proteinExistence type="predicted"/>
<accession>A0A382VPX3</accession>
<dbReference type="Pfam" id="PF14539">
    <property type="entry name" value="DUF4442"/>
    <property type="match status" value="1"/>
</dbReference>
<dbReference type="InterPro" id="IPR029069">
    <property type="entry name" value="HotDog_dom_sf"/>
</dbReference>
<feature type="transmembrane region" description="Helical" evidence="1">
    <location>
        <begin position="57"/>
        <end position="76"/>
    </location>
</feature>
<dbReference type="SUPFAM" id="SSF54637">
    <property type="entry name" value="Thioesterase/thiol ester dehydrase-isomerase"/>
    <property type="match status" value="1"/>
</dbReference>
<dbReference type="AlphaFoldDB" id="A0A382VPX3"/>
<dbReference type="InterPro" id="IPR027961">
    <property type="entry name" value="DUF4442"/>
</dbReference>